<dbReference type="InterPro" id="IPR025148">
    <property type="entry name" value="AtzG-like"/>
</dbReference>
<evidence type="ECO:0000313" key="1">
    <source>
        <dbReference type="EMBL" id="NDU41303.1"/>
    </source>
</evidence>
<accession>A0A845U309</accession>
<proteinExistence type="predicted"/>
<protein>
    <submittedName>
        <fullName evidence="1">DUF4089 domain-containing protein</fullName>
    </submittedName>
</protein>
<organism evidence="1">
    <name type="scientific">Acidithiobacillus ferrianus</name>
    <dbReference type="NCBI Taxonomy" id="2678518"/>
    <lineage>
        <taxon>Bacteria</taxon>
        <taxon>Pseudomonadati</taxon>
        <taxon>Pseudomonadota</taxon>
        <taxon>Acidithiobacillia</taxon>
        <taxon>Acidithiobacillales</taxon>
        <taxon>Acidithiobacillaceae</taxon>
        <taxon>Acidithiobacillus</taxon>
    </lineage>
</organism>
<dbReference type="AlphaFoldDB" id="A0A845U309"/>
<reference evidence="1" key="1">
    <citation type="submission" date="2019-11" db="EMBL/GenBank/DDBJ databases">
        <title>Acidithiobacillus ferrianus sp. nov.: a facultatively anaerobic and extremely acidophilic chemolithoautotroph.</title>
        <authorList>
            <person name="Norris P.R."/>
            <person name="Falagan C."/>
            <person name="Moya-Beltran A."/>
            <person name="Castro M."/>
            <person name="Quatrini R."/>
            <person name="Johnson D.B."/>
        </authorList>
    </citation>
    <scope>NUCLEOTIDE SEQUENCE [LARGE SCALE GENOMIC DNA]</scope>
    <source>
        <strain evidence="1">MG</strain>
    </source>
</reference>
<name>A0A845U309_9PROT</name>
<dbReference type="EMBL" id="WNJL01000003">
    <property type="protein sequence ID" value="NDU41303.1"/>
    <property type="molecule type" value="Genomic_DNA"/>
</dbReference>
<dbReference type="Pfam" id="PF13318">
    <property type="entry name" value="AtzG-like"/>
    <property type="match status" value="1"/>
</dbReference>
<gene>
    <name evidence="1" type="ORF">GL267_01220</name>
</gene>
<sequence length="66" mass="7560">MNSSKTDADTSVDTYMDYLFDVLGLDIREEWRADVKRYFMLSAGMAKVLEAHPLEMTEALAPVFRP</sequence>
<dbReference type="RefSeq" id="WP_163095728.1">
    <property type="nucleotide sequence ID" value="NZ_CP127523.1"/>
</dbReference>
<comment type="caution">
    <text evidence="1">The sequence shown here is derived from an EMBL/GenBank/DDBJ whole genome shotgun (WGS) entry which is preliminary data.</text>
</comment>